<evidence type="ECO:0000313" key="3">
    <source>
        <dbReference type="Proteomes" id="UP001063166"/>
    </source>
</evidence>
<evidence type="ECO:0000313" key="2">
    <source>
        <dbReference type="EMBL" id="GLB43069.1"/>
    </source>
</evidence>
<organism evidence="2 3">
    <name type="scientific">Lyophyllum shimeji</name>
    <name type="common">Hon-shimeji</name>
    <name type="synonym">Tricholoma shimeji</name>
    <dbReference type="NCBI Taxonomy" id="47721"/>
    <lineage>
        <taxon>Eukaryota</taxon>
        <taxon>Fungi</taxon>
        <taxon>Dikarya</taxon>
        <taxon>Basidiomycota</taxon>
        <taxon>Agaricomycotina</taxon>
        <taxon>Agaricomycetes</taxon>
        <taxon>Agaricomycetidae</taxon>
        <taxon>Agaricales</taxon>
        <taxon>Tricholomatineae</taxon>
        <taxon>Lyophyllaceae</taxon>
        <taxon>Lyophyllum</taxon>
    </lineage>
</organism>
<comment type="caution">
    <text evidence="2">The sequence shown here is derived from an EMBL/GenBank/DDBJ whole genome shotgun (WGS) entry which is preliminary data.</text>
</comment>
<reference evidence="2" key="1">
    <citation type="submission" date="2022-07" db="EMBL/GenBank/DDBJ databases">
        <title>The genome of Lyophyllum shimeji provides insight into the initial evolution of ectomycorrhizal fungal genome.</title>
        <authorList>
            <person name="Kobayashi Y."/>
            <person name="Shibata T."/>
            <person name="Hirakawa H."/>
            <person name="Shigenobu S."/>
            <person name="Nishiyama T."/>
            <person name="Yamada A."/>
            <person name="Hasebe M."/>
            <person name="Kawaguchi M."/>
        </authorList>
    </citation>
    <scope>NUCLEOTIDE SEQUENCE</scope>
    <source>
        <strain evidence="2">AT787</strain>
    </source>
</reference>
<evidence type="ECO:0000256" key="1">
    <source>
        <dbReference type="SAM" id="MobiDB-lite"/>
    </source>
</evidence>
<dbReference type="OrthoDB" id="3227112at2759"/>
<feature type="region of interest" description="Disordered" evidence="1">
    <location>
        <begin position="1"/>
        <end position="24"/>
    </location>
</feature>
<protein>
    <submittedName>
        <fullName evidence="2">Uncharacterized protein</fullName>
    </submittedName>
</protein>
<dbReference type="EMBL" id="BRPK01000012">
    <property type="protein sequence ID" value="GLB43069.1"/>
    <property type="molecule type" value="Genomic_DNA"/>
</dbReference>
<accession>A0A9P3PWV9</accession>
<sequence length="133" mass="15507">MPATMPPATLHSKRSDAKPPPRYRRLGGYVMTHRTAEQWAARLLGRELNPRFRTYTTRYINPEIKQYGVQIRTVGEEICTHCMIVTQAAWFRGYVGMPASDIPQFVEGEREKRVKAFLQEQGVEDFEFQTWLD</sequence>
<dbReference type="AlphaFoldDB" id="A0A9P3PWV9"/>
<dbReference type="Proteomes" id="UP001063166">
    <property type="component" value="Unassembled WGS sequence"/>
</dbReference>
<gene>
    <name evidence="2" type="ORF">LshimejAT787_1205180</name>
</gene>
<name>A0A9P3PWV9_LYOSH</name>
<proteinExistence type="predicted"/>
<keyword evidence="3" id="KW-1185">Reference proteome</keyword>